<evidence type="ECO:0000313" key="3">
    <source>
        <dbReference type="EMBL" id="GMI52880.1"/>
    </source>
</evidence>
<keyword evidence="4" id="KW-1185">Reference proteome</keyword>
<evidence type="ECO:0000313" key="4">
    <source>
        <dbReference type="Proteomes" id="UP001165060"/>
    </source>
</evidence>
<protein>
    <recommendedName>
        <fullName evidence="2">DUF6816 domain-containing protein</fullName>
    </recommendedName>
</protein>
<feature type="chain" id="PRO_5045436353" description="DUF6816 domain-containing protein" evidence="1">
    <location>
        <begin position="17"/>
        <end position="311"/>
    </location>
</feature>
<feature type="signal peptide" evidence="1">
    <location>
        <begin position="1"/>
        <end position="16"/>
    </location>
</feature>
<dbReference type="Pfam" id="PF20670">
    <property type="entry name" value="DUF6816"/>
    <property type="match status" value="1"/>
</dbReference>
<dbReference type="EMBL" id="BRYB01006603">
    <property type="protein sequence ID" value="GMI52880.1"/>
    <property type="molecule type" value="Genomic_DNA"/>
</dbReference>
<organism evidence="3 4">
    <name type="scientific">Tetraparma gracilis</name>
    <dbReference type="NCBI Taxonomy" id="2962635"/>
    <lineage>
        <taxon>Eukaryota</taxon>
        <taxon>Sar</taxon>
        <taxon>Stramenopiles</taxon>
        <taxon>Ochrophyta</taxon>
        <taxon>Bolidophyceae</taxon>
        <taxon>Parmales</taxon>
        <taxon>Triparmaceae</taxon>
        <taxon>Tetraparma</taxon>
    </lineage>
</organism>
<accession>A0ABQ6NBF1</accession>
<proteinExistence type="predicted"/>
<dbReference type="Proteomes" id="UP001165060">
    <property type="component" value="Unassembled WGS sequence"/>
</dbReference>
<name>A0ABQ6NBF1_9STRA</name>
<keyword evidence="1" id="KW-0732">Signal</keyword>
<dbReference type="InterPro" id="IPR049213">
    <property type="entry name" value="DUF6816"/>
</dbReference>
<feature type="domain" description="DUF6816" evidence="2">
    <location>
        <begin position="91"/>
        <end position="275"/>
    </location>
</feature>
<reference evidence="3 4" key="1">
    <citation type="journal article" date="2023" name="Commun. Biol.">
        <title>Genome analysis of Parmales, the sister group of diatoms, reveals the evolutionary specialization of diatoms from phago-mixotrophs to photoautotrophs.</title>
        <authorList>
            <person name="Ban H."/>
            <person name="Sato S."/>
            <person name="Yoshikawa S."/>
            <person name="Yamada K."/>
            <person name="Nakamura Y."/>
            <person name="Ichinomiya M."/>
            <person name="Sato N."/>
            <person name="Blanc-Mathieu R."/>
            <person name="Endo H."/>
            <person name="Kuwata A."/>
            <person name="Ogata H."/>
        </authorList>
    </citation>
    <scope>NUCLEOTIDE SEQUENCE [LARGE SCALE GENOMIC DNA]</scope>
</reference>
<comment type="caution">
    <text evidence="3">The sequence shown here is derived from an EMBL/GenBank/DDBJ whole genome shotgun (WGS) entry which is preliminary data.</text>
</comment>
<gene>
    <name evidence="3" type="ORF">TeGR_g10427</name>
</gene>
<evidence type="ECO:0000259" key="2">
    <source>
        <dbReference type="Pfam" id="PF20670"/>
    </source>
</evidence>
<sequence>MFRILLLLALAPLVAPLFVAPLFVATFVSYNPLSRRAAAASLLSPAAASLLLPSAASAQPPAPSSPLRARLRARLLADPSELLLQPATLREPDLFFPPSFAGAWAVTSTLAAVSAPCGVPLFGGNATYERAREELGNPAKSALRYRTRFLRVSDERCVPDREFNLKSIAEASMGAVAVMDLVSSPNRVSASLLPKGAGGQTFNVEILMTGREQEAAGGELLTMELGRNIVSSSGSGGRISLKEIETLTSFEVLEGGDRIRSKQRTMTYLVPAQEPGSVEFRMWRATRGRPVDVRDYDVSYVRVPKAPIAES</sequence>
<evidence type="ECO:0000256" key="1">
    <source>
        <dbReference type="SAM" id="SignalP"/>
    </source>
</evidence>